<dbReference type="SMART" id="SM00448">
    <property type="entry name" value="REC"/>
    <property type="match status" value="1"/>
</dbReference>
<proteinExistence type="predicted"/>
<reference evidence="8 9" key="1">
    <citation type="submission" date="2013-06" db="EMBL/GenBank/DDBJ databases">
        <authorList>
            <person name="Weinstock G."/>
            <person name="Sodergren E."/>
            <person name="Lobos E.A."/>
            <person name="Fulton L."/>
            <person name="Fulton R."/>
            <person name="Courtney L."/>
            <person name="Fronick C."/>
            <person name="O'Laughlin M."/>
            <person name="Godfrey J."/>
            <person name="Wilson R.M."/>
            <person name="Miner T."/>
            <person name="Farmer C."/>
            <person name="Delehaunty K."/>
            <person name="Cordes M."/>
            <person name="Minx P."/>
            <person name="Tomlinson C."/>
            <person name="Chen J."/>
            <person name="Wollam A."/>
            <person name="Pepin K.H."/>
            <person name="Bhonagiri V."/>
            <person name="Zhang X."/>
            <person name="Warren W."/>
            <person name="Mitreva M."/>
            <person name="Mardis E.R."/>
            <person name="Wilson R.K."/>
        </authorList>
    </citation>
    <scope>NUCLEOTIDE SEQUENCE [LARGE SCALE GENOMIC DNA]</scope>
    <source>
        <strain evidence="8 9">F0570</strain>
    </source>
</reference>
<feature type="modified residue" description="4-aspartylphosphate" evidence="4">
    <location>
        <position position="55"/>
    </location>
</feature>
<protein>
    <submittedName>
        <fullName evidence="8">Transcriptional regulatory protein RprY</fullName>
    </submittedName>
</protein>
<evidence type="ECO:0000313" key="8">
    <source>
        <dbReference type="EMBL" id="ERJ68466.1"/>
    </source>
</evidence>
<dbReference type="GO" id="GO:0006355">
    <property type="term" value="P:regulation of DNA-templated transcription"/>
    <property type="evidence" value="ECO:0007669"/>
    <property type="project" value="InterPro"/>
</dbReference>
<dbReference type="InterPro" id="IPR016032">
    <property type="entry name" value="Sig_transdc_resp-reg_C-effctor"/>
</dbReference>
<dbReference type="EMBL" id="AWUW01000022">
    <property type="protein sequence ID" value="ERJ68466.1"/>
    <property type="molecule type" value="Genomic_DNA"/>
</dbReference>
<dbReference type="InterPro" id="IPR039420">
    <property type="entry name" value="WalR-like"/>
</dbReference>
<sequence length="245" mass="28323">MEEKTRIFLCEDDSNIGPLLKEFLETKDYIVDLSGDGEEGYSNYVKNSYDICILDIMMPRKDGIALAQEIRLIDPDIPIIFLSAKAKKEDIIEGFKIGADDYVTKPFSMEELAMRIEAVLRRCGGRSNKYMLYYRIGKYLFDTQKQTIAIDDQVTRLTTKENELLALLCANANETLERNYALKTIWADDNYFNARSMDVYVTKLRKLLKSDPEIEIKNIHGKGYKLVTPLKEKEKELCEELIKEV</sequence>
<dbReference type="PATRIC" id="fig|1227271.3.peg.360"/>
<dbReference type="Gene3D" id="1.10.10.10">
    <property type="entry name" value="Winged helix-like DNA-binding domain superfamily/Winged helix DNA-binding domain"/>
    <property type="match status" value="1"/>
</dbReference>
<dbReference type="Proteomes" id="UP000016630">
    <property type="component" value="Unassembled WGS sequence"/>
</dbReference>
<dbReference type="GO" id="GO:0000976">
    <property type="term" value="F:transcription cis-regulatory region binding"/>
    <property type="evidence" value="ECO:0007669"/>
    <property type="project" value="TreeGrafter"/>
</dbReference>
<dbReference type="CDD" id="cd00383">
    <property type="entry name" value="trans_reg_C"/>
    <property type="match status" value="1"/>
</dbReference>
<gene>
    <name evidence="8" type="ORF">HMPREF1555_00396</name>
</gene>
<name>A0A0E2LSH0_PORGN</name>
<dbReference type="InterPro" id="IPR001789">
    <property type="entry name" value="Sig_transdc_resp-reg_receiver"/>
</dbReference>
<dbReference type="PANTHER" id="PTHR48111">
    <property type="entry name" value="REGULATOR OF RPOS"/>
    <property type="match status" value="1"/>
</dbReference>
<feature type="domain" description="OmpR/PhoB-type" evidence="7">
    <location>
        <begin position="131"/>
        <end position="228"/>
    </location>
</feature>
<comment type="caution">
    <text evidence="8">The sequence shown here is derived from an EMBL/GenBank/DDBJ whole genome shotgun (WGS) entry which is preliminary data.</text>
</comment>
<evidence type="ECO:0000256" key="4">
    <source>
        <dbReference type="PROSITE-ProRule" id="PRU00169"/>
    </source>
</evidence>
<evidence type="ECO:0000256" key="1">
    <source>
        <dbReference type="ARBA" id="ARBA00022553"/>
    </source>
</evidence>
<evidence type="ECO:0000259" key="7">
    <source>
        <dbReference type="PROSITE" id="PS51755"/>
    </source>
</evidence>
<dbReference type="PANTHER" id="PTHR48111:SF40">
    <property type="entry name" value="PHOSPHATE REGULON TRANSCRIPTIONAL REGULATORY PROTEIN PHOB"/>
    <property type="match status" value="1"/>
</dbReference>
<keyword evidence="2" id="KW-0902">Two-component regulatory system</keyword>
<keyword evidence="1 4" id="KW-0597">Phosphoprotein</keyword>
<dbReference type="Pfam" id="PF00072">
    <property type="entry name" value="Response_reg"/>
    <property type="match status" value="1"/>
</dbReference>
<dbReference type="CDD" id="cd17574">
    <property type="entry name" value="REC_OmpR"/>
    <property type="match status" value="1"/>
</dbReference>
<dbReference type="InterPro" id="IPR011006">
    <property type="entry name" value="CheY-like_superfamily"/>
</dbReference>
<keyword evidence="3 5" id="KW-0238">DNA-binding</keyword>
<dbReference type="SMART" id="SM00862">
    <property type="entry name" value="Trans_reg_C"/>
    <property type="match status" value="1"/>
</dbReference>
<feature type="domain" description="Response regulatory" evidence="6">
    <location>
        <begin position="6"/>
        <end position="120"/>
    </location>
</feature>
<dbReference type="GeneID" id="29256391"/>
<dbReference type="RefSeq" id="WP_004584437.1">
    <property type="nucleotide sequence ID" value="NZ_KI259120.1"/>
</dbReference>
<evidence type="ECO:0000256" key="5">
    <source>
        <dbReference type="PROSITE-ProRule" id="PRU01091"/>
    </source>
</evidence>
<dbReference type="SMR" id="A0A0E2LSH0"/>
<dbReference type="AlphaFoldDB" id="A0A0E2LSH0"/>
<dbReference type="Pfam" id="PF00486">
    <property type="entry name" value="Trans_reg_C"/>
    <property type="match status" value="1"/>
</dbReference>
<dbReference type="PROSITE" id="PS50110">
    <property type="entry name" value="RESPONSE_REGULATORY"/>
    <property type="match status" value="1"/>
</dbReference>
<dbReference type="PROSITE" id="PS51755">
    <property type="entry name" value="OMPR_PHOB"/>
    <property type="match status" value="1"/>
</dbReference>
<evidence type="ECO:0000256" key="3">
    <source>
        <dbReference type="ARBA" id="ARBA00023125"/>
    </source>
</evidence>
<feature type="DNA-binding region" description="OmpR/PhoB-type" evidence="5">
    <location>
        <begin position="131"/>
        <end position="228"/>
    </location>
</feature>
<dbReference type="InterPro" id="IPR036388">
    <property type="entry name" value="WH-like_DNA-bd_sf"/>
</dbReference>
<evidence type="ECO:0000259" key="6">
    <source>
        <dbReference type="PROSITE" id="PS50110"/>
    </source>
</evidence>
<dbReference type="GO" id="GO:0000156">
    <property type="term" value="F:phosphorelay response regulator activity"/>
    <property type="evidence" value="ECO:0007669"/>
    <property type="project" value="TreeGrafter"/>
</dbReference>
<dbReference type="InterPro" id="IPR001867">
    <property type="entry name" value="OmpR/PhoB-type_DNA-bd"/>
</dbReference>
<evidence type="ECO:0000313" key="9">
    <source>
        <dbReference type="Proteomes" id="UP000016630"/>
    </source>
</evidence>
<dbReference type="Gene3D" id="3.40.50.2300">
    <property type="match status" value="1"/>
</dbReference>
<dbReference type="Gene3D" id="6.10.250.690">
    <property type="match status" value="1"/>
</dbReference>
<dbReference type="GO" id="GO:0032993">
    <property type="term" value="C:protein-DNA complex"/>
    <property type="evidence" value="ECO:0007669"/>
    <property type="project" value="TreeGrafter"/>
</dbReference>
<dbReference type="HOGENOM" id="CLU_000445_30_3_10"/>
<organism evidence="8 9">
    <name type="scientific">Porphyromonas gingivalis F0570</name>
    <dbReference type="NCBI Taxonomy" id="1227271"/>
    <lineage>
        <taxon>Bacteria</taxon>
        <taxon>Pseudomonadati</taxon>
        <taxon>Bacteroidota</taxon>
        <taxon>Bacteroidia</taxon>
        <taxon>Bacteroidales</taxon>
        <taxon>Porphyromonadaceae</taxon>
        <taxon>Porphyromonas</taxon>
    </lineage>
</organism>
<dbReference type="GO" id="GO:0005829">
    <property type="term" value="C:cytosol"/>
    <property type="evidence" value="ECO:0007669"/>
    <property type="project" value="TreeGrafter"/>
</dbReference>
<dbReference type="SUPFAM" id="SSF46894">
    <property type="entry name" value="C-terminal effector domain of the bipartite response regulators"/>
    <property type="match status" value="1"/>
</dbReference>
<accession>A0A0E2LSH0</accession>
<evidence type="ECO:0000256" key="2">
    <source>
        <dbReference type="ARBA" id="ARBA00023012"/>
    </source>
</evidence>
<dbReference type="SUPFAM" id="SSF52172">
    <property type="entry name" value="CheY-like"/>
    <property type="match status" value="1"/>
</dbReference>